<comment type="caution">
    <text evidence="3">The sequence shown here is derived from an EMBL/GenBank/DDBJ whole genome shotgun (WGS) entry which is preliminary data.</text>
</comment>
<evidence type="ECO:0000256" key="2">
    <source>
        <dbReference type="SAM" id="Phobius"/>
    </source>
</evidence>
<feature type="non-terminal residue" evidence="3">
    <location>
        <position position="289"/>
    </location>
</feature>
<dbReference type="EMBL" id="AHKC01014838">
    <property type="protein sequence ID" value="EKF28809.1"/>
    <property type="molecule type" value="Genomic_DNA"/>
</dbReference>
<keyword evidence="2" id="KW-0812">Transmembrane</keyword>
<protein>
    <submittedName>
        <fullName evidence="3">Mucin-associated surface protein (MASP), putative</fullName>
    </submittedName>
</protein>
<feature type="region of interest" description="Disordered" evidence="1">
    <location>
        <begin position="131"/>
        <end position="289"/>
    </location>
</feature>
<feature type="transmembrane region" description="Helical" evidence="2">
    <location>
        <begin position="52"/>
        <end position="74"/>
    </location>
</feature>
<gene>
    <name evidence="3" type="ORF">MOQ_007430</name>
</gene>
<keyword evidence="2" id="KW-1133">Transmembrane helix</keyword>
<feature type="compositionally biased region" description="Polar residues" evidence="1">
    <location>
        <begin position="235"/>
        <end position="270"/>
    </location>
</feature>
<keyword evidence="4" id="KW-1185">Reference proteome</keyword>
<name>K2MT01_TRYCR</name>
<evidence type="ECO:0000313" key="3">
    <source>
        <dbReference type="EMBL" id="EKF28809.1"/>
    </source>
</evidence>
<proteinExistence type="predicted"/>
<feature type="compositionally biased region" description="Low complexity" evidence="1">
    <location>
        <begin position="204"/>
        <end position="219"/>
    </location>
</feature>
<dbReference type="OrthoDB" id="10577044at2759"/>
<feature type="compositionally biased region" description="Acidic residues" evidence="1">
    <location>
        <begin position="271"/>
        <end position="282"/>
    </location>
</feature>
<keyword evidence="2" id="KW-0472">Membrane</keyword>
<feature type="transmembrane region" description="Helical" evidence="2">
    <location>
        <begin position="7"/>
        <end position="32"/>
    </location>
</feature>
<evidence type="ECO:0000313" key="4">
    <source>
        <dbReference type="Proteomes" id="UP000007350"/>
    </source>
</evidence>
<evidence type="ECO:0000256" key="1">
    <source>
        <dbReference type="SAM" id="MobiDB-lite"/>
    </source>
</evidence>
<organism evidence="3 4">
    <name type="scientific">Trypanosoma cruzi marinkellei</name>
    <dbReference type="NCBI Taxonomy" id="85056"/>
    <lineage>
        <taxon>Eukaryota</taxon>
        <taxon>Discoba</taxon>
        <taxon>Euglenozoa</taxon>
        <taxon>Kinetoplastea</taxon>
        <taxon>Metakinetoplastina</taxon>
        <taxon>Trypanosomatida</taxon>
        <taxon>Trypanosomatidae</taxon>
        <taxon>Trypanosoma</taxon>
        <taxon>Schizotrypanum</taxon>
    </lineage>
</organism>
<dbReference type="AlphaFoldDB" id="K2MT01"/>
<sequence>MLCALPLLGYCHLWSVTLIAVYGVAGVSPFFFSTCVDGELVCAEGCTQVTGVMAMMMTGRVLLVCVLCVLWCGIAGGIHAKTLDSNGVGGCMLPGRLGKKAMCLPSGCNISAPTLPLRSSLPVYAIQAEEIEQNSASEENMSTVTPDSGDTQADSVPIPDSGADPDSAGPAGNPGSITSPGGTVAGPAGAGGESQNSRSDGDCLTPSGNGTTTTGSLPSHEGGESSQEVLPPRETGSQHPPSPEEQPTVTYNTETQKHNSSSAGSQSLDNDATEDDIEDSLEEQTKKDD</sequence>
<accession>K2MT01</accession>
<dbReference type="Proteomes" id="UP000007350">
    <property type="component" value="Unassembled WGS sequence"/>
</dbReference>
<feature type="compositionally biased region" description="Polar residues" evidence="1">
    <location>
        <begin position="133"/>
        <end position="154"/>
    </location>
</feature>
<reference evidence="3 4" key="1">
    <citation type="journal article" date="2012" name="BMC Genomics">
        <title>Comparative genomic analysis of human infective Trypanosoma cruzi lineages with the bat-restricted subspecies T. cruzi marinkellei.</title>
        <authorList>
            <person name="Franzen O."/>
            <person name="Talavera-Lopez C."/>
            <person name="Ochaya S."/>
            <person name="Butler C.E."/>
            <person name="Messenger L.A."/>
            <person name="Lewis M.D."/>
            <person name="Llewellyn M.S."/>
            <person name="Marinkelle C.J."/>
            <person name="Tyler K.M."/>
            <person name="Miles M.A."/>
            <person name="Andersson B."/>
        </authorList>
    </citation>
    <scope>NUCLEOTIDE SEQUENCE [LARGE SCALE GENOMIC DNA]</scope>
    <source>
        <strain evidence="3 4">B7</strain>
    </source>
</reference>